<organism evidence="1 2">
    <name type="scientific">Cochliobolus carbonum (strain 26-R-13)</name>
    <name type="common">Maize leaf spot fungus</name>
    <name type="synonym">Bipolaris zeicola</name>
    <dbReference type="NCBI Taxonomy" id="930089"/>
    <lineage>
        <taxon>Eukaryota</taxon>
        <taxon>Fungi</taxon>
        <taxon>Dikarya</taxon>
        <taxon>Ascomycota</taxon>
        <taxon>Pezizomycotina</taxon>
        <taxon>Dothideomycetes</taxon>
        <taxon>Pleosporomycetidae</taxon>
        <taxon>Pleosporales</taxon>
        <taxon>Pleosporineae</taxon>
        <taxon>Pleosporaceae</taxon>
        <taxon>Bipolaris</taxon>
    </lineage>
</organism>
<dbReference type="AlphaFoldDB" id="W6YFJ0"/>
<dbReference type="HOGENOM" id="CLU_3106204_0_0_1"/>
<dbReference type="RefSeq" id="XP_007707534.1">
    <property type="nucleotide sequence ID" value="XM_007709344.1"/>
</dbReference>
<dbReference type="GeneID" id="19151607"/>
<dbReference type="KEGG" id="bze:COCCADRAFT_83596"/>
<reference evidence="1 2" key="1">
    <citation type="journal article" date="2013" name="PLoS Genet.">
        <title>Comparative genome structure, secondary metabolite, and effector coding capacity across Cochliobolus pathogens.</title>
        <authorList>
            <person name="Condon B.J."/>
            <person name="Leng Y."/>
            <person name="Wu D."/>
            <person name="Bushley K.E."/>
            <person name="Ohm R.A."/>
            <person name="Otillar R."/>
            <person name="Martin J."/>
            <person name="Schackwitz W."/>
            <person name="Grimwood J."/>
            <person name="MohdZainudin N."/>
            <person name="Xue C."/>
            <person name="Wang R."/>
            <person name="Manning V.A."/>
            <person name="Dhillon B."/>
            <person name="Tu Z.J."/>
            <person name="Steffenson B.J."/>
            <person name="Salamov A."/>
            <person name="Sun H."/>
            <person name="Lowry S."/>
            <person name="LaButti K."/>
            <person name="Han J."/>
            <person name="Copeland A."/>
            <person name="Lindquist E."/>
            <person name="Barry K."/>
            <person name="Schmutz J."/>
            <person name="Baker S.E."/>
            <person name="Ciuffetti L.M."/>
            <person name="Grigoriev I.V."/>
            <person name="Zhong S."/>
            <person name="Turgeon B.G."/>
        </authorList>
    </citation>
    <scope>NUCLEOTIDE SEQUENCE [LARGE SCALE GENOMIC DNA]</scope>
    <source>
        <strain evidence="1 2">26-R-13</strain>
    </source>
</reference>
<dbReference type="EMBL" id="KI964544">
    <property type="protein sequence ID" value="EUC38242.1"/>
    <property type="molecule type" value="Genomic_DNA"/>
</dbReference>
<gene>
    <name evidence="1" type="ORF">COCCADRAFT_83596</name>
</gene>
<evidence type="ECO:0000313" key="1">
    <source>
        <dbReference type="EMBL" id="EUC38242.1"/>
    </source>
</evidence>
<evidence type="ECO:0000313" key="2">
    <source>
        <dbReference type="Proteomes" id="UP000053841"/>
    </source>
</evidence>
<name>W6YFJ0_COCC2</name>
<proteinExistence type="predicted"/>
<dbReference type="Proteomes" id="UP000053841">
    <property type="component" value="Unassembled WGS sequence"/>
</dbReference>
<accession>W6YFJ0</accession>
<sequence>MTPSIRLDIVREWCMSEPATHVQGTRDMADLQIRMEVCSWIAMDIAIVERY</sequence>
<protein>
    <submittedName>
        <fullName evidence="1">Uncharacterized protein</fullName>
    </submittedName>
</protein>
<dbReference type="OrthoDB" id="10284592at2759"/>
<keyword evidence="2" id="KW-1185">Reference proteome</keyword>